<dbReference type="InterPro" id="IPR029052">
    <property type="entry name" value="Metallo-depent_PP-like"/>
</dbReference>
<dbReference type="AlphaFoldDB" id="A0A316FV30"/>
<evidence type="ECO:0000313" key="6">
    <source>
        <dbReference type="EMBL" id="PWK51915.1"/>
    </source>
</evidence>
<dbReference type="SUPFAM" id="SSF56300">
    <property type="entry name" value="Metallo-dependent phosphatases"/>
    <property type="match status" value="1"/>
</dbReference>
<dbReference type="Proteomes" id="UP000245790">
    <property type="component" value="Unassembled WGS sequence"/>
</dbReference>
<dbReference type="CDD" id="cd07402">
    <property type="entry name" value="MPP_GpdQ"/>
    <property type="match status" value="1"/>
</dbReference>
<evidence type="ECO:0000259" key="5">
    <source>
        <dbReference type="Pfam" id="PF00149"/>
    </source>
</evidence>
<dbReference type="PANTHER" id="PTHR42988:SF2">
    <property type="entry name" value="CYCLIC NUCLEOTIDE PHOSPHODIESTERASE CBUA0032-RELATED"/>
    <property type="match status" value="1"/>
</dbReference>
<reference evidence="6 7" key="1">
    <citation type="submission" date="2018-05" db="EMBL/GenBank/DDBJ databases">
        <title>Genomic Encyclopedia of Type Strains, Phase IV (KMG-IV): sequencing the most valuable type-strain genomes for metagenomic binning, comparative biology and taxonomic classification.</title>
        <authorList>
            <person name="Goeker M."/>
        </authorList>
    </citation>
    <scope>NUCLEOTIDE SEQUENCE [LARGE SCALE GENOMIC DNA]</scope>
    <source>
        <strain evidence="6 7">DSM 25350</strain>
    </source>
</reference>
<dbReference type="GO" id="GO:0046872">
    <property type="term" value="F:metal ion binding"/>
    <property type="evidence" value="ECO:0007669"/>
    <property type="project" value="UniProtKB-KW"/>
</dbReference>
<dbReference type="InterPro" id="IPR050884">
    <property type="entry name" value="CNP_phosphodiesterase-III"/>
</dbReference>
<sequence>MGQELALSKQINTLSTDCVRIIQITDSHIFSEDEGKLLGLNTRVSLEAVLERINKEEFAPDMVLVTGDLSQDASENSYQYLYQKLQEMGVPCFWIPGNHDNPEVMAKILKGGNVYPEKQLLSGNWQIVMLDSSVKGKVYGNISQQDVDLLERAQQQYPDKHLLVVMHHQPVPVGSDWLDNLGIKNAQVLFDSVQNHQATRCFLWGHVHQDYSGEHQGVALLSTPSTCVQFKPGSSDFSAGEEAPGYRYLTLHNNGQIESVVHRIHDIEFTVDYTIKGY</sequence>
<dbReference type="Pfam" id="PF00149">
    <property type="entry name" value="Metallophos"/>
    <property type="match status" value="1"/>
</dbReference>
<name>A0A316FV30_9GAMM</name>
<dbReference type="InterPro" id="IPR004843">
    <property type="entry name" value="Calcineurin-like_PHP"/>
</dbReference>
<dbReference type="PANTHER" id="PTHR42988">
    <property type="entry name" value="PHOSPHOHYDROLASE"/>
    <property type="match status" value="1"/>
</dbReference>
<keyword evidence="1" id="KW-0479">Metal-binding</keyword>
<evidence type="ECO:0000256" key="2">
    <source>
        <dbReference type="ARBA" id="ARBA00022801"/>
    </source>
</evidence>
<keyword evidence="7" id="KW-1185">Reference proteome</keyword>
<dbReference type="Gene3D" id="3.60.21.10">
    <property type="match status" value="1"/>
</dbReference>
<evidence type="ECO:0000256" key="4">
    <source>
        <dbReference type="ARBA" id="ARBA00025742"/>
    </source>
</evidence>
<dbReference type="NCBIfam" id="NF008359">
    <property type="entry name" value="PRK11148.1"/>
    <property type="match status" value="1"/>
</dbReference>
<organism evidence="6 7">
    <name type="scientific">Pleionea mediterranea</name>
    <dbReference type="NCBI Taxonomy" id="523701"/>
    <lineage>
        <taxon>Bacteria</taxon>
        <taxon>Pseudomonadati</taxon>
        <taxon>Pseudomonadota</taxon>
        <taxon>Gammaproteobacteria</taxon>
        <taxon>Oceanospirillales</taxon>
        <taxon>Pleioneaceae</taxon>
        <taxon>Pleionea</taxon>
    </lineage>
</organism>
<keyword evidence="2" id="KW-0378">Hydrolase</keyword>
<proteinExistence type="inferred from homology"/>
<dbReference type="OrthoDB" id="9784378at2"/>
<comment type="caution">
    <text evidence="6">The sequence shown here is derived from an EMBL/GenBank/DDBJ whole genome shotgun (WGS) entry which is preliminary data.</text>
</comment>
<feature type="domain" description="Calcineurin-like phosphoesterase" evidence="5">
    <location>
        <begin position="20"/>
        <end position="209"/>
    </location>
</feature>
<dbReference type="RefSeq" id="WP_109763294.1">
    <property type="nucleotide sequence ID" value="NZ_QGGU01000005.1"/>
</dbReference>
<gene>
    <name evidence="6" type="ORF">C8D97_105231</name>
</gene>
<dbReference type="GO" id="GO:0004112">
    <property type="term" value="F:cyclic-nucleotide phosphodiesterase activity"/>
    <property type="evidence" value="ECO:0007669"/>
    <property type="project" value="InterPro"/>
</dbReference>
<protein>
    <submittedName>
        <fullName evidence="6">Icc protein</fullName>
    </submittedName>
</protein>
<comment type="similarity">
    <text evidence="4">Belongs to the cyclic nucleotide phosphodiesterase class-III family.</text>
</comment>
<evidence type="ECO:0000256" key="1">
    <source>
        <dbReference type="ARBA" id="ARBA00022723"/>
    </source>
</evidence>
<accession>A0A316FV30</accession>
<evidence type="ECO:0000256" key="3">
    <source>
        <dbReference type="ARBA" id="ARBA00023004"/>
    </source>
</evidence>
<evidence type="ECO:0000313" key="7">
    <source>
        <dbReference type="Proteomes" id="UP000245790"/>
    </source>
</evidence>
<dbReference type="EMBL" id="QGGU01000005">
    <property type="protein sequence ID" value="PWK51915.1"/>
    <property type="molecule type" value="Genomic_DNA"/>
</dbReference>
<dbReference type="InterPro" id="IPR026575">
    <property type="entry name" value="GpdQ/CpdA-like"/>
</dbReference>
<keyword evidence="3" id="KW-0408">Iron</keyword>